<sequence length="222" mass="24784">MPRLLERKQTRADKTKDTIKDLKGSAQATYGNMQNSVRNGFGKTQAALIGGLALAQGLLKLNQKRMEKQAKQSRKDLNTLMKEQVQPRLNATQATLQSGMQTAQSVLGENARKAQQNLKFLQENVQSAMGSGLQKTQGLLDKGSKQAGKALEQVSSSARDMKESMQDQYQRYQRRRQRARTMFRVGLLVGIAGALLLTPYPGSEVRQRIGEQWQKVRGYLGM</sequence>
<keyword evidence="1" id="KW-0175">Coiled coil</keyword>
<dbReference type="AlphaFoldDB" id="A0A455SSL0"/>
<evidence type="ECO:0000313" key="3">
    <source>
        <dbReference type="EMBL" id="BBH90690.1"/>
    </source>
</evidence>
<keyword evidence="2" id="KW-0812">Transmembrane</keyword>
<evidence type="ECO:0000256" key="2">
    <source>
        <dbReference type="SAM" id="Phobius"/>
    </source>
</evidence>
<gene>
    <name evidence="3" type="ORF">KTC_54410</name>
</gene>
<evidence type="ECO:0008006" key="4">
    <source>
        <dbReference type="Google" id="ProtNLM"/>
    </source>
</evidence>
<keyword evidence="2" id="KW-0472">Membrane</keyword>
<evidence type="ECO:0000256" key="1">
    <source>
        <dbReference type="SAM" id="Coils"/>
    </source>
</evidence>
<feature type="coiled-coil region" evidence="1">
    <location>
        <begin position="155"/>
        <end position="182"/>
    </location>
</feature>
<accession>A0A455SSL0</accession>
<organism evidence="3">
    <name type="scientific">Thermosporothrix sp. COM3</name>
    <dbReference type="NCBI Taxonomy" id="2490863"/>
    <lineage>
        <taxon>Bacteria</taxon>
        <taxon>Bacillati</taxon>
        <taxon>Chloroflexota</taxon>
        <taxon>Ktedonobacteria</taxon>
        <taxon>Ktedonobacterales</taxon>
        <taxon>Thermosporotrichaceae</taxon>
        <taxon>Thermosporothrix</taxon>
    </lineage>
</organism>
<dbReference type="EMBL" id="AP019376">
    <property type="protein sequence ID" value="BBH90690.1"/>
    <property type="molecule type" value="Genomic_DNA"/>
</dbReference>
<feature type="coiled-coil region" evidence="1">
    <location>
        <begin position="63"/>
        <end position="131"/>
    </location>
</feature>
<keyword evidence="2" id="KW-1133">Transmembrane helix</keyword>
<proteinExistence type="predicted"/>
<reference evidence="3" key="1">
    <citation type="submission" date="2018-12" db="EMBL/GenBank/DDBJ databases">
        <title>Novel natural products biosynthetic potential of the class Ktedonobacteria.</title>
        <authorList>
            <person name="Zheng Y."/>
            <person name="Saitou A."/>
            <person name="Wang C.M."/>
            <person name="Toyoda A."/>
            <person name="Minakuchi Y."/>
            <person name="Sekiguchi Y."/>
            <person name="Ueda K."/>
            <person name="Takano H."/>
            <person name="Sakai Y."/>
            <person name="Yokota A."/>
            <person name="Yabe S."/>
        </authorList>
    </citation>
    <scope>NUCLEOTIDE SEQUENCE</scope>
    <source>
        <strain evidence="3">COM3</strain>
    </source>
</reference>
<protein>
    <recommendedName>
        <fullName evidence="4">YtxH domain-containing protein</fullName>
    </recommendedName>
</protein>
<feature type="transmembrane region" description="Helical" evidence="2">
    <location>
        <begin position="181"/>
        <end position="200"/>
    </location>
</feature>
<name>A0A455SSL0_9CHLR</name>